<dbReference type="GO" id="GO:0016020">
    <property type="term" value="C:membrane"/>
    <property type="evidence" value="ECO:0007669"/>
    <property type="project" value="UniProtKB-SubCell"/>
</dbReference>
<dbReference type="Proteomes" id="UP000245368">
    <property type="component" value="Chromosome"/>
</dbReference>
<dbReference type="KEGG" id="dez:DKM44_04405"/>
<reference evidence="9 10" key="1">
    <citation type="submission" date="2018-05" db="EMBL/GenBank/DDBJ databases">
        <title>Complete Genome Sequence of Deinococcus sp. strain 17bor-2.</title>
        <authorList>
            <person name="Srinivasan S."/>
        </authorList>
    </citation>
    <scope>NUCLEOTIDE SEQUENCE [LARGE SCALE GENOMIC DNA]</scope>
    <source>
        <strain evidence="9 10">17bor-2</strain>
    </source>
</reference>
<dbReference type="InterPro" id="IPR034746">
    <property type="entry name" value="POTRA"/>
</dbReference>
<keyword evidence="5" id="KW-1133">Transmembrane helix</keyword>
<protein>
    <submittedName>
        <fullName evidence="9">Cell division protein FtsQ</fullName>
    </submittedName>
</protein>
<evidence type="ECO:0000256" key="2">
    <source>
        <dbReference type="ARBA" id="ARBA00022475"/>
    </source>
</evidence>
<dbReference type="PROSITE" id="PS51779">
    <property type="entry name" value="POTRA"/>
    <property type="match status" value="1"/>
</dbReference>
<keyword evidence="10" id="KW-1185">Reference proteome</keyword>
<accession>A0A2Z3JHA5</accession>
<dbReference type="GO" id="GO:0090529">
    <property type="term" value="P:cell septum assembly"/>
    <property type="evidence" value="ECO:0007669"/>
    <property type="project" value="InterPro"/>
</dbReference>
<proteinExistence type="predicted"/>
<evidence type="ECO:0000259" key="8">
    <source>
        <dbReference type="PROSITE" id="PS51779"/>
    </source>
</evidence>
<dbReference type="PANTHER" id="PTHR35851:SF1">
    <property type="entry name" value="CELL DIVISION PROTEIN FTSQ"/>
    <property type="match status" value="1"/>
</dbReference>
<sequence length="193" mass="20700">MILAGAAVGVWFYLPIKAVQISGNRHLSDVEVKRLAGLSGEKPFGWAYYGAWRAGALRDNAWVASAQITRVFPDRVEVAIKERRPVAQVRSSNGNLSVIAADGVPLPDAPPTGPIISGWGPDRTGEALLAARVLSRYNVKSVTYTPTGITVTTDQGTLWSGDAALLLKYGQAIETQAQGGRINLYPWGVSVQR</sequence>
<comment type="subcellular location">
    <subcellularLocation>
        <location evidence="1">Membrane</location>
    </subcellularLocation>
</comment>
<evidence type="ECO:0000256" key="4">
    <source>
        <dbReference type="ARBA" id="ARBA00022692"/>
    </source>
</evidence>
<evidence type="ECO:0000256" key="5">
    <source>
        <dbReference type="ARBA" id="ARBA00022989"/>
    </source>
</evidence>
<dbReference type="InterPro" id="IPR013685">
    <property type="entry name" value="POTRA_FtsQ_type"/>
</dbReference>
<keyword evidence="6" id="KW-0472">Membrane</keyword>
<dbReference type="AlphaFoldDB" id="A0A2Z3JHA5"/>
<evidence type="ECO:0000256" key="1">
    <source>
        <dbReference type="ARBA" id="ARBA00004370"/>
    </source>
</evidence>
<feature type="domain" description="POTRA" evidence="8">
    <location>
        <begin position="14"/>
        <end position="83"/>
    </location>
</feature>
<dbReference type="InterPro" id="IPR026579">
    <property type="entry name" value="FtsQ"/>
</dbReference>
<dbReference type="PANTHER" id="PTHR35851">
    <property type="entry name" value="CELL DIVISION PROTEIN FTSQ"/>
    <property type="match status" value="1"/>
</dbReference>
<keyword evidence="4" id="KW-0812">Transmembrane</keyword>
<keyword evidence="2" id="KW-1003">Cell membrane</keyword>
<evidence type="ECO:0000256" key="3">
    <source>
        <dbReference type="ARBA" id="ARBA00022618"/>
    </source>
</evidence>
<organism evidence="9 10">
    <name type="scientific">Deinococcus irradiatisoli</name>
    <dbReference type="NCBI Taxonomy" id="2202254"/>
    <lineage>
        <taxon>Bacteria</taxon>
        <taxon>Thermotogati</taxon>
        <taxon>Deinococcota</taxon>
        <taxon>Deinococci</taxon>
        <taxon>Deinococcales</taxon>
        <taxon>Deinococcaceae</taxon>
        <taxon>Deinococcus</taxon>
    </lineage>
</organism>
<evidence type="ECO:0000313" key="10">
    <source>
        <dbReference type="Proteomes" id="UP000245368"/>
    </source>
</evidence>
<dbReference type="EMBL" id="CP029494">
    <property type="protein sequence ID" value="AWN24473.1"/>
    <property type="molecule type" value="Genomic_DNA"/>
</dbReference>
<keyword evidence="7" id="KW-0131">Cell cycle</keyword>
<gene>
    <name evidence="9" type="ORF">DKM44_04405</name>
</gene>
<dbReference type="OrthoDB" id="67183at2"/>
<keyword evidence="3 9" id="KW-0132">Cell division</keyword>
<evidence type="ECO:0000313" key="9">
    <source>
        <dbReference type="EMBL" id="AWN24473.1"/>
    </source>
</evidence>
<evidence type="ECO:0000256" key="7">
    <source>
        <dbReference type="ARBA" id="ARBA00023306"/>
    </source>
</evidence>
<dbReference type="Gene3D" id="3.10.20.310">
    <property type="entry name" value="membrane protein fhac"/>
    <property type="match status" value="1"/>
</dbReference>
<dbReference type="Pfam" id="PF08478">
    <property type="entry name" value="POTRA_1"/>
    <property type="match status" value="1"/>
</dbReference>
<name>A0A2Z3JHA5_9DEIO</name>
<evidence type="ECO:0000256" key="6">
    <source>
        <dbReference type="ARBA" id="ARBA00023136"/>
    </source>
</evidence>